<keyword evidence="12" id="KW-1185">Reference proteome</keyword>
<evidence type="ECO:0000313" key="11">
    <source>
        <dbReference type="EMBL" id="TPW74194.1"/>
    </source>
</evidence>
<dbReference type="InterPro" id="IPR024932">
    <property type="entry name" value="ApbE"/>
</dbReference>
<dbReference type="Proteomes" id="UP000316252">
    <property type="component" value="Unassembled WGS sequence"/>
</dbReference>
<name>A0A506XNF5_9MICO</name>
<reference evidence="11 12" key="1">
    <citation type="submission" date="2019-06" db="EMBL/GenBank/DDBJ databases">
        <authorList>
            <person name="Li F."/>
        </authorList>
    </citation>
    <scope>NUCLEOTIDE SEQUENCE [LARGE SCALE GENOMIC DNA]</scope>
    <source>
        <strain evidence="11 12">10F1D-1</strain>
    </source>
</reference>
<dbReference type="Gene3D" id="3.10.520.10">
    <property type="entry name" value="ApbE-like domains"/>
    <property type="match status" value="2"/>
</dbReference>
<dbReference type="AlphaFoldDB" id="A0A506XNF5"/>
<dbReference type="PANTHER" id="PTHR30040">
    <property type="entry name" value="THIAMINE BIOSYNTHESIS LIPOPROTEIN APBE"/>
    <property type="match status" value="1"/>
</dbReference>
<dbReference type="Pfam" id="PF02424">
    <property type="entry name" value="ApbE"/>
    <property type="match status" value="2"/>
</dbReference>
<evidence type="ECO:0000256" key="5">
    <source>
        <dbReference type="ARBA" id="ARBA00022679"/>
    </source>
</evidence>
<gene>
    <name evidence="11" type="ORF">FJ657_16330</name>
</gene>
<comment type="caution">
    <text evidence="11">The sequence shown here is derived from an EMBL/GenBank/DDBJ whole genome shotgun (WGS) entry which is preliminary data.</text>
</comment>
<evidence type="ECO:0000256" key="8">
    <source>
        <dbReference type="ARBA" id="ARBA00022842"/>
    </source>
</evidence>
<dbReference type="GO" id="GO:0016740">
    <property type="term" value="F:transferase activity"/>
    <property type="evidence" value="ECO:0007669"/>
    <property type="project" value="UniProtKB-KW"/>
</dbReference>
<evidence type="ECO:0000256" key="1">
    <source>
        <dbReference type="ARBA" id="ARBA00001946"/>
    </source>
</evidence>
<dbReference type="GO" id="GO:0046872">
    <property type="term" value="F:metal ion binding"/>
    <property type="evidence" value="ECO:0007669"/>
    <property type="project" value="UniProtKB-KW"/>
</dbReference>
<comment type="catalytic activity">
    <reaction evidence="10">
        <text>L-threonyl-[protein] + FAD = FMN-L-threonyl-[protein] + AMP + H(+)</text>
        <dbReference type="Rhea" id="RHEA:36847"/>
        <dbReference type="Rhea" id="RHEA-COMP:11060"/>
        <dbReference type="Rhea" id="RHEA-COMP:11061"/>
        <dbReference type="ChEBI" id="CHEBI:15378"/>
        <dbReference type="ChEBI" id="CHEBI:30013"/>
        <dbReference type="ChEBI" id="CHEBI:57692"/>
        <dbReference type="ChEBI" id="CHEBI:74257"/>
        <dbReference type="ChEBI" id="CHEBI:456215"/>
        <dbReference type="EC" id="2.7.1.180"/>
    </reaction>
</comment>
<dbReference type="SUPFAM" id="SSF143631">
    <property type="entry name" value="ApbE-like"/>
    <property type="match status" value="1"/>
</dbReference>
<evidence type="ECO:0000256" key="7">
    <source>
        <dbReference type="ARBA" id="ARBA00022827"/>
    </source>
</evidence>
<evidence type="ECO:0000256" key="3">
    <source>
        <dbReference type="ARBA" id="ARBA00016337"/>
    </source>
</evidence>
<dbReference type="OrthoDB" id="9778595at2"/>
<keyword evidence="4" id="KW-0285">Flavoprotein</keyword>
<dbReference type="EC" id="2.7.1.180" evidence="2"/>
<keyword evidence="8" id="KW-0460">Magnesium</keyword>
<dbReference type="InterPro" id="IPR003374">
    <property type="entry name" value="ApbE-like_sf"/>
</dbReference>
<evidence type="ECO:0000313" key="12">
    <source>
        <dbReference type="Proteomes" id="UP000316252"/>
    </source>
</evidence>
<comment type="cofactor">
    <cofactor evidence="1">
        <name>Mg(2+)</name>
        <dbReference type="ChEBI" id="CHEBI:18420"/>
    </cofactor>
</comment>
<organism evidence="11 12">
    <name type="scientific">Schumannella soli</name>
    <dbReference type="NCBI Taxonomy" id="2590779"/>
    <lineage>
        <taxon>Bacteria</taxon>
        <taxon>Bacillati</taxon>
        <taxon>Actinomycetota</taxon>
        <taxon>Actinomycetes</taxon>
        <taxon>Micrococcales</taxon>
        <taxon>Microbacteriaceae</taxon>
        <taxon>Schumannella</taxon>
    </lineage>
</organism>
<keyword evidence="5 11" id="KW-0808">Transferase</keyword>
<evidence type="ECO:0000256" key="9">
    <source>
        <dbReference type="ARBA" id="ARBA00031306"/>
    </source>
</evidence>
<keyword evidence="6" id="KW-0479">Metal-binding</keyword>
<evidence type="ECO:0000256" key="2">
    <source>
        <dbReference type="ARBA" id="ARBA00011955"/>
    </source>
</evidence>
<dbReference type="RefSeq" id="WP_141164772.1">
    <property type="nucleotide sequence ID" value="NZ_VHQG01000005.1"/>
</dbReference>
<dbReference type="EMBL" id="VHQG01000005">
    <property type="protein sequence ID" value="TPW74194.1"/>
    <property type="molecule type" value="Genomic_DNA"/>
</dbReference>
<sequence length="252" mass="26388">MPTRVFTTMGTVVSLRTDEPLADVVVDWVRETFDRFDAQFSLYRDDSEISRLAAGDLRLGDTSDTFRRTYADALEWRSATSGLFTPHRPDGVIDLSGIVKAAAIADAGTILDTAVTGDWILNCGGDVLMRSSAPTAVGITDPHAPGRIATALTVAAPRRAVASSGSAERGEHIWGVATGIAQATVVADDIVMADVLATAIVAGGTELLDTLTMTHRIDALVIAPDGAISATPGIRLADPSFTTGVPEPADQK</sequence>
<keyword evidence="7" id="KW-0274">FAD</keyword>
<evidence type="ECO:0000256" key="4">
    <source>
        <dbReference type="ARBA" id="ARBA00022630"/>
    </source>
</evidence>
<proteinExistence type="predicted"/>
<protein>
    <recommendedName>
        <fullName evidence="3">FAD:protein FMN transferase</fullName>
        <ecNumber evidence="2">2.7.1.180</ecNumber>
    </recommendedName>
    <alternativeName>
        <fullName evidence="9">Flavin transferase</fullName>
    </alternativeName>
</protein>
<accession>A0A506XNF5</accession>
<evidence type="ECO:0000256" key="10">
    <source>
        <dbReference type="ARBA" id="ARBA00048540"/>
    </source>
</evidence>
<evidence type="ECO:0000256" key="6">
    <source>
        <dbReference type="ARBA" id="ARBA00022723"/>
    </source>
</evidence>
<dbReference type="PANTHER" id="PTHR30040:SF2">
    <property type="entry name" value="FAD:PROTEIN FMN TRANSFERASE"/>
    <property type="match status" value="1"/>
</dbReference>